<evidence type="ECO:0000313" key="4">
    <source>
        <dbReference type="EMBL" id="CAM76591.1"/>
    </source>
</evidence>
<dbReference type="RefSeq" id="WP_024080969.1">
    <property type="nucleotide sequence ID" value="NZ_CP027527.1"/>
</dbReference>
<organism evidence="4">
    <name type="scientific">Magnetospirillum gryphiswaldense</name>
    <dbReference type="NCBI Taxonomy" id="55518"/>
    <lineage>
        <taxon>Bacteria</taxon>
        <taxon>Pseudomonadati</taxon>
        <taxon>Pseudomonadota</taxon>
        <taxon>Alphaproteobacteria</taxon>
        <taxon>Rhodospirillales</taxon>
        <taxon>Rhodospirillaceae</taxon>
        <taxon>Magnetospirillum</taxon>
    </lineage>
</organism>
<dbReference type="InterPro" id="IPR003736">
    <property type="entry name" value="PAAI_dom"/>
</dbReference>
<dbReference type="GO" id="GO:0047617">
    <property type="term" value="F:fatty acyl-CoA hydrolase activity"/>
    <property type="evidence" value="ECO:0007669"/>
    <property type="project" value="InterPro"/>
</dbReference>
<sequence length="137" mass="14443">MTAISVEEFNQDFIIKVPMAANIGIHATMLSKGEARLLMPFSAALARPVDTVSGPALMTLADVAAWAVVLTVIGRQEMAVTTSLNMNFLRMPGSSAILAEAKILKMGRRLAVSAIELIAADSDEMVAHATATYAIPG</sequence>
<dbReference type="InterPro" id="IPR039298">
    <property type="entry name" value="ACOT13"/>
</dbReference>
<dbReference type="PANTHER" id="PTHR21660">
    <property type="entry name" value="THIOESTERASE SUPERFAMILY MEMBER-RELATED"/>
    <property type="match status" value="1"/>
</dbReference>
<name>A4U134_9PROT</name>
<evidence type="ECO:0000259" key="3">
    <source>
        <dbReference type="Pfam" id="PF03061"/>
    </source>
</evidence>
<accession>A4U134</accession>
<keyword evidence="2" id="KW-0378">Hydrolase</keyword>
<dbReference type="InterPro" id="IPR006683">
    <property type="entry name" value="Thioestr_dom"/>
</dbReference>
<evidence type="ECO:0000256" key="2">
    <source>
        <dbReference type="ARBA" id="ARBA00022801"/>
    </source>
</evidence>
<dbReference type="Gene3D" id="3.10.129.10">
    <property type="entry name" value="Hotdog Thioesterase"/>
    <property type="match status" value="1"/>
</dbReference>
<comment type="similarity">
    <text evidence="1">Belongs to the thioesterase PaaI family.</text>
</comment>
<protein>
    <submittedName>
        <fullName evidence="4">Phenylacetic acid degradation-related protein</fullName>
    </submittedName>
</protein>
<dbReference type="InterPro" id="IPR029069">
    <property type="entry name" value="HotDog_dom_sf"/>
</dbReference>
<dbReference type="PANTHER" id="PTHR21660:SF1">
    <property type="entry name" value="ACYL-COENZYME A THIOESTERASE 13"/>
    <property type="match status" value="1"/>
</dbReference>
<gene>
    <name evidence="4" type="ORF">MGR_1263</name>
</gene>
<evidence type="ECO:0000256" key="1">
    <source>
        <dbReference type="ARBA" id="ARBA00008324"/>
    </source>
</evidence>
<dbReference type="CDD" id="cd03443">
    <property type="entry name" value="PaaI_thioesterase"/>
    <property type="match status" value="1"/>
</dbReference>
<dbReference type="SUPFAM" id="SSF54637">
    <property type="entry name" value="Thioesterase/thiol ester dehydrase-isomerase"/>
    <property type="match status" value="1"/>
</dbReference>
<dbReference type="EMBL" id="CU459003">
    <property type="protein sequence ID" value="CAM76591.1"/>
    <property type="molecule type" value="Genomic_DNA"/>
</dbReference>
<dbReference type="Pfam" id="PF03061">
    <property type="entry name" value="4HBT"/>
    <property type="match status" value="1"/>
</dbReference>
<proteinExistence type="inferred from homology"/>
<feature type="domain" description="Thioesterase" evidence="3">
    <location>
        <begin position="51"/>
        <end position="124"/>
    </location>
</feature>
<dbReference type="NCBIfam" id="TIGR00369">
    <property type="entry name" value="unchar_dom_1"/>
    <property type="match status" value="1"/>
</dbReference>
<dbReference type="AlphaFoldDB" id="A4U134"/>
<reference evidence="4" key="1">
    <citation type="journal article" date="2007" name="J. Bacteriol.">
        <title>Comparative genome analysis of four magnetotactic bacteria reveals a complex set of group-specific genes implicated in magnetosome biomineralization and function.</title>
        <authorList>
            <person name="Richter M."/>
            <person name="Kube M."/>
            <person name="Bazylinski D.A."/>
            <person name="Lombardot T."/>
            <person name="Gloeckner F.O."/>
            <person name="Reinhardt R."/>
            <person name="Schueler D."/>
        </authorList>
    </citation>
    <scope>NUCLEOTIDE SEQUENCE</scope>
    <source>
        <strain evidence="4">MSR-1</strain>
    </source>
</reference>